<feature type="active site" description="Proton donor/acceptor" evidence="3">
    <location>
        <position position="186"/>
    </location>
</feature>
<feature type="binding site" evidence="3">
    <location>
        <begin position="97"/>
        <end position="99"/>
    </location>
    <ligand>
        <name>substrate</name>
    </ligand>
</feature>
<feature type="binding site" evidence="3">
    <location>
        <position position="317"/>
    </location>
    <ligand>
        <name>substrate</name>
    </ligand>
</feature>
<dbReference type="InterPro" id="IPR005677">
    <property type="entry name" value="Fum_hydII"/>
</dbReference>
<evidence type="ECO:0000259" key="5">
    <source>
        <dbReference type="Pfam" id="PF10415"/>
    </source>
</evidence>
<dbReference type="PANTHER" id="PTHR11444">
    <property type="entry name" value="ASPARTATEAMMONIA/ARGININOSUCCINATE/ADENYLOSUCCINATE LYASE"/>
    <property type="match status" value="1"/>
</dbReference>
<keyword evidence="3" id="KW-0963">Cytoplasm</keyword>
<dbReference type="InterPro" id="IPR022761">
    <property type="entry name" value="Fumarate_lyase_N"/>
</dbReference>
<dbReference type="SUPFAM" id="SSF48557">
    <property type="entry name" value="L-aspartase-like"/>
    <property type="match status" value="1"/>
</dbReference>
<keyword evidence="2 3" id="KW-0456">Lyase</keyword>
<dbReference type="InterPro" id="IPR024083">
    <property type="entry name" value="Fumarase/histidase_N"/>
</dbReference>
<accession>A0ABT1SNQ5</accession>
<dbReference type="RefSeq" id="WP_062412905.1">
    <property type="nucleotide sequence ID" value="NZ_JAJCIO010000001.1"/>
</dbReference>
<dbReference type="HAMAP" id="MF_00743">
    <property type="entry name" value="FumaraseC"/>
    <property type="match status" value="1"/>
</dbReference>
<reference evidence="6 7" key="1">
    <citation type="submission" date="2022-06" db="EMBL/GenBank/DDBJ databases">
        <title>Isolation of gut microbiota from human fecal samples.</title>
        <authorList>
            <person name="Pamer E.G."/>
            <person name="Barat B."/>
            <person name="Waligurski E."/>
            <person name="Medina S."/>
            <person name="Paddock L."/>
            <person name="Mostad J."/>
        </authorList>
    </citation>
    <scope>NUCLEOTIDE SEQUENCE [LARGE SCALE GENOMIC DNA]</scope>
    <source>
        <strain evidence="6 7">DFI.1.1</strain>
    </source>
</reference>
<feature type="site" description="Important for catalytic activity" evidence="3">
    <location>
        <position position="329"/>
    </location>
</feature>
<feature type="domain" description="Fumarase C C-terminal" evidence="5">
    <location>
        <begin position="406"/>
        <end position="458"/>
    </location>
</feature>
<dbReference type="NCBIfam" id="TIGR00979">
    <property type="entry name" value="fumC_II"/>
    <property type="match status" value="1"/>
</dbReference>
<feature type="binding site" description="in site B" evidence="3">
    <location>
        <begin position="127"/>
        <end position="130"/>
    </location>
    <ligand>
        <name>substrate</name>
    </ligand>
</feature>
<dbReference type="Gene3D" id="1.20.200.10">
    <property type="entry name" value="Fumarase/aspartase (Central domain)"/>
    <property type="match status" value="1"/>
</dbReference>
<dbReference type="Gene3D" id="1.10.275.10">
    <property type="entry name" value="Fumarase/aspartase (N-terminal domain)"/>
    <property type="match status" value="1"/>
</dbReference>
<comment type="pathway">
    <text evidence="3">Carbohydrate metabolism; tricarboxylic acid cycle; (S)-malate from fumarate: step 1/1.</text>
</comment>
<feature type="binding site" evidence="3">
    <location>
        <position position="185"/>
    </location>
    <ligand>
        <name>substrate</name>
    </ligand>
</feature>
<comment type="subunit">
    <text evidence="3">Homotetramer.</text>
</comment>
<dbReference type="GO" id="GO:0004333">
    <property type="term" value="F:fumarate hydratase activity"/>
    <property type="evidence" value="ECO:0007669"/>
    <property type="project" value="UniProtKB-EC"/>
</dbReference>
<evidence type="ECO:0000259" key="4">
    <source>
        <dbReference type="Pfam" id="PF00206"/>
    </source>
</evidence>
<dbReference type="InterPro" id="IPR018951">
    <property type="entry name" value="Fumarase_C_C"/>
</dbReference>
<keyword evidence="7" id="KW-1185">Reference proteome</keyword>
<dbReference type="CDD" id="cd01362">
    <property type="entry name" value="Fumarase_classII"/>
    <property type="match status" value="1"/>
</dbReference>
<comment type="miscellaneous">
    <text evidence="3">There are 2 substrate-binding sites: the catalytic A site, and the non-catalytic B site that may play a role in the transfer of substrate or product between the active site and the solvent. Alternatively, the B site may bind allosteric effectors.</text>
</comment>
<comment type="subcellular location">
    <subcellularLocation>
        <location evidence="3">Cytoplasm</location>
    </subcellularLocation>
</comment>
<name>A0ABT1SNQ5_9FIRM</name>
<evidence type="ECO:0000256" key="2">
    <source>
        <dbReference type="ARBA" id="ARBA00023239"/>
    </source>
</evidence>
<dbReference type="Pfam" id="PF00206">
    <property type="entry name" value="Lyase_1"/>
    <property type="match status" value="1"/>
</dbReference>
<evidence type="ECO:0000256" key="3">
    <source>
        <dbReference type="HAMAP-Rule" id="MF_00743"/>
    </source>
</evidence>
<dbReference type="PRINTS" id="PR00149">
    <property type="entry name" value="FUMRATELYASE"/>
</dbReference>
<comment type="caution">
    <text evidence="6">The sequence shown here is derived from an EMBL/GenBank/DDBJ whole genome shotgun (WGS) entry which is preliminary data.</text>
</comment>
<sequence>MEYRIEKDSMGEIKVPADKLWGAQTQRSFENFKIGTEKIPAEMVTVFAYLKKAAALTNKELGVVDADKADAIAAACDDILAGKLDGNFPLAVWMTGSGTQFNMNVNEVVAHRAAAILKEKGKEQRIHPNDDVNHSQSSNDTFPTGLHMAGVLLIEQQLFPAMDAIYKALHDKQEAFKDIVKIGRTHLQDATPLTLGQEFSGWARMIERNKEMLRCGVDFLRDLAMGGTAVGTGINCPKGYDRRFAEIVSDLTGTTFHTAPNKFQSLTSKDELVVVHGMLKSLACDLMKMANDIRWLSSGPRCGIGEIRIPENEPGSSIMPSKVNPTQCEAVTMVAVQVMGNDATLGFAASQGNFELNVFMPVIAYNLIQSIRLLSDSMESLRKHCIVGIEPNEERIETNLYNSLILVTGLVPLVGYDKACTIAKTAAKEGLTLKESAIQSGWVTAEQFDKAMDPAKLAGIR</sequence>
<proteinExistence type="inferred from homology"/>
<dbReference type="NCBIfam" id="NF008909">
    <property type="entry name" value="PRK12273.1"/>
    <property type="match status" value="1"/>
</dbReference>
<dbReference type="EC" id="4.2.1.2" evidence="3"/>
<feature type="binding site" evidence="3">
    <location>
        <begin position="137"/>
        <end position="139"/>
    </location>
    <ligand>
        <name>substrate</name>
    </ligand>
</feature>
<comment type="function">
    <text evidence="3">Involved in the TCA cycle. Catalyzes the stereospecific interconversion of fumarate to L-malate.</text>
</comment>
<dbReference type="Gene3D" id="1.10.40.30">
    <property type="entry name" value="Fumarase/aspartase (C-terminal domain)"/>
    <property type="match status" value="1"/>
</dbReference>
<protein>
    <recommendedName>
        <fullName evidence="3">Fumarate hydratase class II</fullName>
        <shortName evidence="3">Fumarase C</shortName>
        <ecNumber evidence="3">4.2.1.2</ecNumber>
    </recommendedName>
    <alternativeName>
        <fullName evidence="3">Aerobic fumarase</fullName>
    </alternativeName>
    <alternativeName>
        <fullName evidence="3">Iron-independent fumarase</fullName>
    </alternativeName>
</protein>
<comment type="similarity">
    <text evidence="1 3">Belongs to the class-II fumarase/aspartase family. Fumarase subfamily.</text>
</comment>
<dbReference type="PRINTS" id="PR00145">
    <property type="entry name" value="ARGSUCLYASE"/>
</dbReference>
<evidence type="ECO:0000313" key="7">
    <source>
        <dbReference type="Proteomes" id="UP001206692"/>
    </source>
</evidence>
<organism evidence="6 7">
    <name type="scientific">Megasphaera massiliensis</name>
    <dbReference type="NCBI Taxonomy" id="1232428"/>
    <lineage>
        <taxon>Bacteria</taxon>
        <taxon>Bacillati</taxon>
        <taxon>Bacillota</taxon>
        <taxon>Negativicutes</taxon>
        <taxon>Veillonellales</taxon>
        <taxon>Veillonellaceae</taxon>
        <taxon>Megasphaera</taxon>
    </lineage>
</organism>
<evidence type="ECO:0000256" key="1">
    <source>
        <dbReference type="ARBA" id="ARBA00009084"/>
    </source>
</evidence>
<keyword evidence="3" id="KW-0816">Tricarboxylic acid cycle</keyword>
<feature type="binding site" evidence="3">
    <location>
        <begin position="322"/>
        <end position="324"/>
    </location>
    <ligand>
        <name>substrate</name>
    </ligand>
</feature>
<dbReference type="EMBL" id="JANGEW010000001">
    <property type="protein sequence ID" value="MCQ5341483.1"/>
    <property type="molecule type" value="Genomic_DNA"/>
</dbReference>
<feature type="domain" description="Fumarate lyase N-terminal" evidence="4">
    <location>
        <begin position="11"/>
        <end position="340"/>
    </location>
</feature>
<gene>
    <name evidence="3 6" type="primary">fumC</name>
    <name evidence="6" type="ORF">NE675_00330</name>
</gene>
<dbReference type="PANTHER" id="PTHR11444:SF1">
    <property type="entry name" value="FUMARATE HYDRATASE, MITOCHONDRIAL"/>
    <property type="match status" value="1"/>
</dbReference>
<comment type="catalytic activity">
    <reaction evidence="3">
        <text>(S)-malate = fumarate + H2O</text>
        <dbReference type="Rhea" id="RHEA:12460"/>
        <dbReference type="ChEBI" id="CHEBI:15377"/>
        <dbReference type="ChEBI" id="CHEBI:15589"/>
        <dbReference type="ChEBI" id="CHEBI:29806"/>
        <dbReference type="EC" id="4.2.1.2"/>
    </reaction>
</comment>
<dbReference type="Proteomes" id="UP001206692">
    <property type="component" value="Unassembled WGS sequence"/>
</dbReference>
<dbReference type="InterPro" id="IPR000362">
    <property type="entry name" value="Fumarate_lyase_fam"/>
</dbReference>
<feature type="active site" evidence="3">
    <location>
        <position position="316"/>
    </location>
</feature>
<evidence type="ECO:0000313" key="6">
    <source>
        <dbReference type="EMBL" id="MCQ5341483.1"/>
    </source>
</evidence>
<dbReference type="Pfam" id="PF10415">
    <property type="entry name" value="FumaraseC_C"/>
    <property type="match status" value="1"/>
</dbReference>
<dbReference type="InterPro" id="IPR008948">
    <property type="entry name" value="L-Aspartase-like"/>
</dbReference>